<name>A0ABX8IDZ5_9ASCO</name>
<protein>
    <submittedName>
        <fullName evidence="3">Uncharacterized protein</fullName>
    </submittedName>
</protein>
<dbReference type="Proteomes" id="UP000825434">
    <property type="component" value="Chromosome 7"/>
</dbReference>
<dbReference type="InterPro" id="IPR035283">
    <property type="entry name" value="Fmp23"/>
</dbReference>
<reference evidence="3 4" key="1">
    <citation type="submission" date="2021-06" db="EMBL/GenBank/DDBJ databases">
        <title>Candida outbreak in Lebanon.</title>
        <authorList>
            <person name="Finianos M."/>
        </authorList>
    </citation>
    <scope>NUCLEOTIDE SEQUENCE [LARGE SCALE GENOMIC DNA]</scope>
    <source>
        <strain evidence="3">CA3LBN</strain>
    </source>
</reference>
<proteinExistence type="predicted"/>
<evidence type="ECO:0000256" key="2">
    <source>
        <dbReference type="SAM" id="Phobius"/>
    </source>
</evidence>
<dbReference type="EMBL" id="CP076667">
    <property type="protein sequence ID" value="QWU90230.1"/>
    <property type="molecule type" value="Genomic_DNA"/>
</dbReference>
<organism evidence="3 4">
    <name type="scientific">Candidozyma haemuli</name>
    <dbReference type="NCBI Taxonomy" id="45357"/>
    <lineage>
        <taxon>Eukaryota</taxon>
        <taxon>Fungi</taxon>
        <taxon>Dikarya</taxon>
        <taxon>Ascomycota</taxon>
        <taxon>Saccharomycotina</taxon>
        <taxon>Pichiomycetes</taxon>
        <taxon>Metschnikowiaceae</taxon>
        <taxon>Candidozyma</taxon>
    </lineage>
</organism>
<feature type="transmembrane region" description="Helical" evidence="2">
    <location>
        <begin position="1262"/>
        <end position="1284"/>
    </location>
</feature>
<evidence type="ECO:0000313" key="3">
    <source>
        <dbReference type="EMBL" id="QWU90230.1"/>
    </source>
</evidence>
<evidence type="ECO:0000256" key="1">
    <source>
        <dbReference type="SAM" id="Coils"/>
    </source>
</evidence>
<feature type="coiled-coil region" evidence="1">
    <location>
        <begin position="758"/>
        <end position="785"/>
    </location>
</feature>
<dbReference type="Pfam" id="PF17315">
    <property type="entry name" value="FMP23"/>
    <property type="match status" value="1"/>
</dbReference>
<evidence type="ECO:0000313" key="4">
    <source>
        <dbReference type="Proteomes" id="UP000825434"/>
    </source>
</evidence>
<accession>A0ABX8IDZ5</accession>
<keyword evidence="1" id="KW-0175">Coiled coil</keyword>
<sequence length="1338" mass="149100">MLKSSIRRSGARALRAQGFRPFATKLSGLHCARTAYPYLSASPNHGYATFSSGTEDFEIDLITLRRKSAPENPSVPPFPTVLDQNSPINGKYDPQVVDKILSKKGGRAEDTSGTPATWAFVAQYHKELEILESFIRLSYANTIPDISTLTSVEISNVLYIFRGLYRKGHLELAAGANVRTLDEMVDEFLSLLSDAPSTSRSLTTSVHSLLKNPPKESVQTALWSSGIGNFLPELSVLTKEYDFNTLASVQPIVDKIGVLVTEFSRFLEVNGAAHNYDADFFRVLIYVSRYKHLKSILLDLSKKDVSPKALLKLAKNPRSADLQEAIRAGSAEVEKLSDLISNSSRNILNIVFANVGLRETDFTFAAVSAETEKSVYTSTEKALLESFIETYLPLVCGGVLTIDAFKDPKFEKTLITKDASPVTTYLVSQNFFENYDFSLATILGITSNFHIIRAVAPQFESLRAVSLEQLTDAIDKLAEKSSPLILEDAAKVHEALVSFTRLSNTGFIIFEKLLSNPQWIVAWQRHVLFTGTSYPDESLTVVNLKGEIAALEEIKPKVVSIDVMQISGKCLSDFKKELADFKQKDLRNFKYADIGFPKLLKYINSAIAHAISRNEHSAGSAVTLKNAGLYGQLNELLAANIEPNNAKTDFLDELAEGSAAPAEKGYQQIPEELKIHSFVKELEILRNDELKKSFKNSTPDEIVGLVDRRCTEFSQNLENSNPASRMSKSNWAVFMKMGGRLKRLFAINNGNTEILDAVINSQSALDKLEAKLAEKKAQQDAEKAATSENTLYAPGPYVQIPEKLGLHDFVEHLSLFRDELQKPYKDASATEVLDLMERRTKEVYNGANLASSKINTDNLVSFIKLHAKLKKLLAWNGGNTAILDTIIYSQKVFDNFEAKITSKSKPATKLSSVEVSSYKQIPDDVLLEEYAEELEQLKANLGSNFGDHTAYQVHRELDKMVNSEEDPERRLTLGKLQRNIRMLLKHNGGSTFALDTVLISRKVFDNMKNKIASAEATGNKFIMSDFLEKTTSSKPKKTIKYNDANEVLALLNSNTSAADVGVDNPKVEASIRDALASAMSQEESNLKKENPEEYAAINSLTAQKIRDTYTNKSKSTKPIDKESLENFLKSSKEAKDINEENKFREQNAYEWSKSKCSSNRTLESKNFFNPMQNAKGVAMEYLVVTPTGDTIYSRENPLGAKHVPEEMVTVLNRVSPSVLEKVSKRINKLQKKNWRVIGGGDNDRLVVVSRPLAAKGAKVWKLIRTIFTTTGMVFVVMLGLHVWLDDVEHGTSPQLAFPPSENIGVMEQSDVDEYEKNHAVQEEPAGKTTLWKRLFWSR</sequence>
<keyword evidence="2" id="KW-0472">Membrane</keyword>
<keyword evidence="2" id="KW-1133">Transmembrane helix</keyword>
<gene>
    <name evidence="3" type="ORF">CA3LBN_004591</name>
</gene>
<keyword evidence="4" id="KW-1185">Reference proteome</keyword>
<keyword evidence="2" id="KW-0812">Transmembrane</keyword>